<dbReference type="EMBL" id="CP006868">
    <property type="protein sequence ID" value="UXD22199.1"/>
    <property type="molecule type" value="Genomic_DNA"/>
</dbReference>
<dbReference type="SUPFAM" id="SSF81593">
    <property type="entry name" value="Nucleotidyltransferase substrate binding subunit/domain"/>
    <property type="match status" value="1"/>
</dbReference>
<organism evidence="2 3">
    <name type="scientific">Ignicoccus pacificus DSM 13166</name>
    <dbReference type="NCBI Taxonomy" id="940294"/>
    <lineage>
        <taxon>Archaea</taxon>
        <taxon>Thermoproteota</taxon>
        <taxon>Thermoprotei</taxon>
        <taxon>Desulfurococcales</taxon>
        <taxon>Desulfurococcaceae</taxon>
        <taxon>Ignicoccus</taxon>
    </lineage>
</organism>
<sequence>MSSKKAYLLCKRAEEMFEGAKWRLERGHYDLACFEAEQAAQLWIKCLAFELWNEAPRLHDLNQLLGFIIRKLSLSGKEISSFVDKFRQMRKDLWFLSESYYEARYEEVEYGSEEGERCLRIAEKVRKLVEEVRRAARGGVHDISA</sequence>
<accession>A0A977PL73</accession>
<proteinExistence type="predicted"/>
<gene>
    <name evidence="2" type="ORF">IPA_02490</name>
</gene>
<dbReference type="Gene3D" id="1.20.120.330">
    <property type="entry name" value="Nucleotidyltransferases domain 2"/>
    <property type="match status" value="1"/>
</dbReference>
<reference evidence="2" key="1">
    <citation type="submission" date="2013-11" db="EMBL/GenBank/DDBJ databases">
        <title>Comparative genomics of Ignicoccus.</title>
        <authorList>
            <person name="Podar M."/>
        </authorList>
    </citation>
    <scope>NUCLEOTIDE SEQUENCE</scope>
    <source>
        <strain evidence="2">DSM 13166</strain>
    </source>
</reference>
<dbReference type="SMART" id="SM00748">
    <property type="entry name" value="HEPN"/>
    <property type="match status" value="1"/>
</dbReference>
<dbReference type="AlphaFoldDB" id="A0A977PL73"/>
<name>A0A977PL73_9CREN</name>
<dbReference type="Proteomes" id="UP001063698">
    <property type="component" value="Chromosome"/>
</dbReference>
<feature type="domain" description="HEPN" evidence="1">
    <location>
        <begin position="10"/>
        <end position="132"/>
    </location>
</feature>
<evidence type="ECO:0000313" key="3">
    <source>
        <dbReference type="Proteomes" id="UP001063698"/>
    </source>
</evidence>
<evidence type="ECO:0000313" key="2">
    <source>
        <dbReference type="EMBL" id="UXD22199.1"/>
    </source>
</evidence>
<dbReference type="PROSITE" id="PS50910">
    <property type="entry name" value="HEPN"/>
    <property type="match status" value="1"/>
</dbReference>
<keyword evidence="3" id="KW-1185">Reference proteome</keyword>
<dbReference type="Pfam" id="PF05168">
    <property type="entry name" value="HEPN"/>
    <property type="match status" value="1"/>
</dbReference>
<dbReference type="KEGG" id="ipc:IPA_02490"/>
<evidence type="ECO:0000259" key="1">
    <source>
        <dbReference type="PROSITE" id="PS50910"/>
    </source>
</evidence>
<protein>
    <recommendedName>
        <fullName evidence="1">HEPN domain-containing protein</fullName>
    </recommendedName>
</protein>
<dbReference type="InterPro" id="IPR007842">
    <property type="entry name" value="HEPN_dom"/>
</dbReference>